<dbReference type="SMART" id="SM00091">
    <property type="entry name" value="PAS"/>
    <property type="match status" value="1"/>
</dbReference>
<evidence type="ECO:0000313" key="3">
    <source>
        <dbReference type="Proteomes" id="UP000011064"/>
    </source>
</evidence>
<dbReference type="STRING" id="658429.L8FT63"/>
<dbReference type="VEuPathDB" id="FungiDB:GMDG_08984"/>
<dbReference type="HOGENOM" id="CLU_2237758_0_0_1"/>
<evidence type="ECO:0000313" key="2">
    <source>
        <dbReference type="EMBL" id="ELR04067.1"/>
    </source>
</evidence>
<proteinExistence type="predicted"/>
<protein>
    <recommendedName>
        <fullName evidence="1">PAS domain-containing protein</fullName>
    </recommendedName>
</protein>
<keyword evidence="3" id="KW-1185">Reference proteome</keyword>
<dbReference type="InterPro" id="IPR013767">
    <property type="entry name" value="PAS_fold"/>
</dbReference>
<dbReference type="InterPro" id="IPR035965">
    <property type="entry name" value="PAS-like_dom_sf"/>
</dbReference>
<reference evidence="3" key="1">
    <citation type="submission" date="2010-09" db="EMBL/GenBank/DDBJ databases">
        <title>The genome sequence of Geomyces destructans 20631-21.</title>
        <authorList>
            <consortium name="The Broad Institute Genome Sequencing Platform"/>
            <person name="Cuomo C.A."/>
            <person name="Blehert D.S."/>
            <person name="Lorch J.M."/>
            <person name="Young S.K."/>
            <person name="Zeng Q."/>
            <person name="Gargeya S."/>
            <person name="Fitzgerald M."/>
            <person name="Haas B."/>
            <person name="Abouelleil A."/>
            <person name="Alvarado L."/>
            <person name="Arachchi H.M."/>
            <person name="Berlin A."/>
            <person name="Brown A."/>
            <person name="Chapman S.B."/>
            <person name="Chen Z."/>
            <person name="Dunbar C."/>
            <person name="Freedman E."/>
            <person name="Gearin G."/>
            <person name="Gellesch M."/>
            <person name="Goldberg J."/>
            <person name="Griggs A."/>
            <person name="Gujja S."/>
            <person name="Heiman D."/>
            <person name="Howarth C."/>
            <person name="Larson L."/>
            <person name="Lui A."/>
            <person name="MacDonald P.J.P."/>
            <person name="Montmayeur A."/>
            <person name="Murphy C."/>
            <person name="Neiman D."/>
            <person name="Pearson M."/>
            <person name="Priest M."/>
            <person name="Roberts A."/>
            <person name="Saif S."/>
            <person name="Shea T."/>
            <person name="Shenoy N."/>
            <person name="Sisk P."/>
            <person name="Stolte C."/>
            <person name="Sykes S."/>
            <person name="Wortman J."/>
            <person name="Nusbaum C."/>
            <person name="Birren B."/>
        </authorList>
    </citation>
    <scope>NUCLEOTIDE SEQUENCE [LARGE SCALE GENOMIC DNA]</scope>
    <source>
        <strain evidence="3">ATCC MYA-4855 / 20631-21</strain>
    </source>
</reference>
<sequence>MFITLQIKKLYSSIEKEKTYLNALFEFATEGVILTNKNGEIVLINPASLKLFGYEEADVLGKKIEILIPKRFTHNHHKYRDQFYDKPGNRSMGHGRDLYAKKEIR</sequence>
<dbReference type="PROSITE" id="PS50112">
    <property type="entry name" value="PAS"/>
    <property type="match status" value="1"/>
</dbReference>
<dbReference type="NCBIfam" id="TIGR00229">
    <property type="entry name" value="sensory_box"/>
    <property type="match status" value="1"/>
</dbReference>
<organism evidence="2 3">
    <name type="scientific">Pseudogymnoascus destructans (strain ATCC MYA-4855 / 20631-21)</name>
    <name type="common">Bat white-nose syndrome fungus</name>
    <name type="synonym">Geomyces destructans</name>
    <dbReference type="NCBI Taxonomy" id="658429"/>
    <lineage>
        <taxon>Eukaryota</taxon>
        <taxon>Fungi</taxon>
        <taxon>Dikarya</taxon>
        <taxon>Ascomycota</taxon>
        <taxon>Pezizomycotina</taxon>
        <taxon>Leotiomycetes</taxon>
        <taxon>Thelebolales</taxon>
        <taxon>Thelebolaceae</taxon>
        <taxon>Pseudogymnoascus</taxon>
    </lineage>
</organism>
<dbReference type="CDD" id="cd00130">
    <property type="entry name" value="PAS"/>
    <property type="match status" value="1"/>
</dbReference>
<evidence type="ECO:0000259" key="1">
    <source>
        <dbReference type="PROSITE" id="PS50112"/>
    </source>
</evidence>
<dbReference type="InParanoid" id="L8FT63"/>
<dbReference type="EMBL" id="GL574855">
    <property type="protein sequence ID" value="ELR04067.1"/>
    <property type="molecule type" value="Genomic_DNA"/>
</dbReference>
<accession>L8FT63</accession>
<dbReference type="SUPFAM" id="SSF55785">
    <property type="entry name" value="PYP-like sensor domain (PAS domain)"/>
    <property type="match status" value="1"/>
</dbReference>
<dbReference type="GO" id="GO:0006355">
    <property type="term" value="P:regulation of DNA-templated transcription"/>
    <property type="evidence" value="ECO:0007669"/>
    <property type="project" value="InterPro"/>
</dbReference>
<dbReference type="AlphaFoldDB" id="L8FT63"/>
<dbReference type="InterPro" id="IPR000014">
    <property type="entry name" value="PAS"/>
</dbReference>
<dbReference type="Gene3D" id="3.30.450.20">
    <property type="entry name" value="PAS domain"/>
    <property type="match status" value="1"/>
</dbReference>
<dbReference type="Pfam" id="PF00989">
    <property type="entry name" value="PAS"/>
    <property type="match status" value="1"/>
</dbReference>
<dbReference type="Proteomes" id="UP000011064">
    <property type="component" value="Unassembled WGS sequence"/>
</dbReference>
<gene>
    <name evidence="2" type="ORF">GMDG_08984</name>
</gene>
<name>L8FT63_PSED2</name>
<feature type="domain" description="PAS" evidence="1">
    <location>
        <begin position="17"/>
        <end position="70"/>
    </location>
</feature>